<feature type="binding site" description="in other chain" evidence="7">
    <location>
        <begin position="115"/>
        <end position="123"/>
    </location>
    <ligand>
        <name>5-phospho-alpha-D-ribose 1-diphosphate</name>
        <dbReference type="ChEBI" id="CHEBI:58017"/>
        <note>ligand shared between dimeric partners</note>
    </ligand>
</feature>
<comment type="cofactor">
    <cofactor evidence="7">
        <name>Mg(2+)</name>
        <dbReference type="ChEBI" id="CHEBI:18420"/>
    </cofactor>
</comment>
<name>A0A9E2F6D8_PSYF1</name>
<evidence type="ECO:0000259" key="8">
    <source>
        <dbReference type="Pfam" id="PF00156"/>
    </source>
</evidence>
<accession>A0A9E2F6D8</accession>
<protein>
    <recommendedName>
        <fullName evidence="2 7">Orotate phosphoribosyltransferase</fullName>
        <shortName evidence="7">OPRT</shortName>
        <shortName evidence="7">OPRTase</shortName>
        <ecNumber evidence="2 7">2.4.2.10</ecNumber>
    </recommendedName>
</protein>
<dbReference type="EC" id="2.4.2.10" evidence="2 7"/>
<comment type="pathway">
    <text evidence="1 7">Pyrimidine metabolism; UMP biosynthesis via de novo pathway; UMP from orotate: step 1/2.</text>
</comment>
<reference evidence="9 10" key="1">
    <citation type="journal article" date="2021" name="bioRxiv">
        <title>Unique metabolic strategies in Hadean analogues reveal hints for primordial physiology.</title>
        <authorList>
            <person name="Nobu M.K."/>
            <person name="Nakai R."/>
            <person name="Tamazawa S."/>
            <person name="Mori H."/>
            <person name="Toyoda A."/>
            <person name="Ijiri A."/>
            <person name="Suzuki S."/>
            <person name="Kurokawa K."/>
            <person name="Kamagata Y."/>
            <person name="Tamaki H."/>
        </authorList>
    </citation>
    <scope>NUCLEOTIDE SEQUENCE [LARGE SCALE GENOMIC DNA]</scope>
    <source>
        <strain evidence="9">BS525</strain>
    </source>
</reference>
<comment type="catalytic activity">
    <reaction evidence="7">
        <text>orotidine 5'-phosphate + diphosphate = orotate + 5-phospho-alpha-D-ribose 1-diphosphate</text>
        <dbReference type="Rhea" id="RHEA:10380"/>
        <dbReference type="ChEBI" id="CHEBI:30839"/>
        <dbReference type="ChEBI" id="CHEBI:33019"/>
        <dbReference type="ChEBI" id="CHEBI:57538"/>
        <dbReference type="ChEBI" id="CHEBI:58017"/>
        <dbReference type="EC" id="2.4.2.10"/>
    </reaction>
</comment>
<comment type="subunit">
    <text evidence="7">Homodimer.</text>
</comment>
<dbReference type="GO" id="GO:0044205">
    <property type="term" value="P:'de novo' UMP biosynthetic process"/>
    <property type="evidence" value="ECO:0007669"/>
    <property type="project" value="UniProtKB-UniRule"/>
</dbReference>
<dbReference type="Proteomes" id="UP000811545">
    <property type="component" value="Unassembled WGS sequence"/>
</dbReference>
<comment type="function">
    <text evidence="7">Catalyzes the transfer of a ribosyl phosphate group from 5-phosphoribose 1-diphosphate to orotate, leading to the formation of orotidine monophosphate (OMP).</text>
</comment>
<feature type="binding site" evidence="7">
    <location>
        <position position="119"/>
    </location>
    <ligand>
        <name>orotate</name>
        <dbReference type="ChEBI" id="CHEBI:30839"/>
    </ligand>
</feature>
<dbReference type="NCBIfam" id="TIGR01367">
    <property type="entry name" value="pyrE_Therm"/>
    <property type="match status" value="1"/>
</dbReference>
<keyword evidence="3 7" id="KW-0328">Glycosyltransferase</keyword>
<evidence type="ECO:0000256" key="5">
    <source>
        <dbReference type="ARBA" id="ARBA00022842"/>
    </source>
</evidence>
<dbReference type="Gene3D" id="3.40.50.2020">
    <property type="match status" value="1"/>
</dbReference>
<dbReference type="InterPro" id="IPR000836">
    <property type="entry name" value="PRTase_dom"/>
</dbReference>
<feature type="domain" description="Phosphoribosyltransferase" evidence="8">
    <location>
        <begin position="46"/>
        <end position="165"/>
    </location>
</feature>
<comment type="similarity">
    <text evidence="7">Belongs to the purine/pyrimidine phosphoribosyltransferase family. PyrE subfamily.</text>
</comment>
<organism evidence="9 10">
    <name type="scientific">Psychracetigena formicireducens</name>
    <dbReference type="NCBI Taxonomy" id="2986056"/>
    <lineage>
        <taxon>Bacteria</taxon>
        <taxon>Bacillati</taxon>
        <taxon>Candidatus Lithacetigenota</taxon>
        <taxon>Candidatus Psychracetigena</taxon>
    </lineage>
</organism>
<evidence type="ECO:0000313" key="9">
    <source>
        <dbReference type="EMBL" id="MBT9145260.1"/>
    </source>
</evidence>
<dbReference type="GO" id="GO:0000287">
    <property type="term" value="F:magnesium ion binding"/>
    <property type="evidence" value="ECO:0007669"/>
    <property type="project" value="UniProtKB-UniRule"/>
</dbReference>
<dbReference type="PANTHER" id="PTHR19278:SF9">
    <property type="entry name" value="URIDINE 5'-MONOPHOSPHATE SYNTHASE"/>
    <property type="match status" value="1"/>
</dbReference>
<dbReference type="InterPro" id="IPR023031">
    <property type="entry name" value="OPRT"/>
</dbReference>
<dbReference type="InterPro" id="IPR006273">
    <property type="entry name" value="Orotate_PRibTrfase_bac"/>
</dbReference>
<dbReference type="CDD" id="cd06223">
    <property type="entry name" value="PRTases_typeI"/>
    <property type="match status" value="1"/>
</dbReference>
<dbReference type="Pfam" id="PF00156">
    <property type="entry name" value="Pribosyltran"/>
    <property type="match status" value="1"/>
</dbReference>
<evidence type="ECO:0000256" key="3">
    <source>
        <dbReference type="ARBA" id="ARBA00022676"/>
    </source>
</evidence>
<keyword evidence="6 7" id="KW-0665">Pyrimidine biosynthesis</keyword>
<proteinExistence type="inferred from homology"/>
<dbReference type="AlphaFoldDB" id="A0A9E2F6D8"/>
<evidence type="ECO:0000256" key="6">
    <source>
        <dbReference type="ARBA" id="ARBA00022975"/>
    </source>
</evidence>
<dbReference type="GO" id="GO:0004588">
    <property type="term" value="F:orotate phosphoribosyltransferase activity"/>
    <property type="evidence" value="ECO:0007669"/>
    <property type="project" value="UniProtKB-UniRule"/>
</dbReference>
<dbReference type="GO" id="GO:0019856">
    <property type="term" value="P:pyrimidine nucleobase biosynthetic process"/>
    <property type="evidence" value="ECO:0007669"/>
    <property type="project" value="InterPro"/>
</dbReference>
<gene>
    <name evidence="7 9" type="primary">pyrE</name>
    <name evidence="9" type="ORF">DDT42_01130</name>
</gene>
<evidence type="ECO:0000256" key="2">
    <source>
        <dbReference type="ARBA" id="ARBA00011971"/>
    </source>
</evidence>
<feature type="binding site" evidence="7">
    <location>
        <position position="147"/>
    </location>
    <ligand>
        <name>orotate</name>
        <dbReference type="ChEBI" id="CHEBI:30839"/>
    </ligand>
</feature>
<evidence type="ECO:0000256" key="4">
    <source>
        <dbReference type="ARBA" id="ARBA00022679"/>
    </source>
</evidence>
<keyword evidence="5 7" id="KW-0460">Magnesium</keyword>
<dbReference type="EMBL" id="QLTW01000067">
    <property type="protein sequence ID" value="MBT9145260.1"/>
    <property type="molecule type" value="Genomic_DNA"/>
</dbReference>
<comment type="caution">
    <text evidence="9">The sequence shown here is derived from an EMBL/GenBank/DDBJ whole genome shotgun (WGS) entry which is preliminary data.</text>
</comment>
<comment type="caution">
    <text evidence="7">Lacks conserved residue(s) required for the propagation of feature annotation.</text>
</comment>
<evidence type="ECO:0000313" key="10">
    <source>
        <dbReference type="Proteomes" id="UP000811545"/>
    </source>
</evidence>
<keyword evidence="4 7" id="KW-0808">Transferase</keyword>
<sequence length="189" mass="21106">MVEKDVYFLSVMKKCQAVLNGHFLLSSGLHSNQYFQCAQLFQYPRESAKLMKELSMKIPHPVEVVIGPALGGIIIAYELARFLKGRALFTEREGLEMKLRRSFYLNPGEKVLLAEDVVTTGKSTMEVADIVEKLGGDIKGVACVIDRRSSEVKLPYPVYSLIKTEVETYKPEDCPLCLQGSMAVKPGSR</sequence>
<evidence type="ECO:0000256" key="7">
    <source>
        <dbReference type="HAMAP-Rule" id="MF_01208"/>
    </source>
</evidence>
<dbReference type="PANTHER" id="PTHR19278">
    <property type="entry name" value="OROTATE PHOSPHORIBOSYLTRANSFERASE"/>
    <property type="match status" value="1"/>
</dbReference>
<dbReference type="HAMAP" id="MF_01208">
    <property type="entry name" value="PyrE"/>
    <property type="match status" value="1"/>
</dbReference>
<dbReference type="InterPro" id="IPR029057">
    <property type="entry name" value="PRTase-like"/>
</dbReference>
<dbReference type="SUPFAM" id="SSF53271">
    <property type="entry name" value="PRTase-like"/>
    <property type="match status" value="1"/>
</dbReference>
<evidence type="ECO:0000256" key="1">
    <source>
        <dbReference type="ARBA" id="ARBA00004889"/>
    </source>
</evidence>